<feature type="compositionally biased region" description="Acidic residues" evidence="1">
    <location>
        <begin position="380"/>
        <end position="390"/>
    </location>
</feature>
<dbReference type="Proteomes" id="UP000332933">
    <property type="component" value="Unassembled WGS sequence"/>
</dbReference>
<feature type="region of interest" description="Disordered" evidence="1">
    <location>
        <begin position="23"/>
        <end position="57"/>
    </location>
</feature>
<evidence type="ECO:0000313" key="3">
    <source>
        <dbReference type="EMBL" id="VFT87403.1"/>
    </source>
</evidence>
<accession>A0A485KRW2</accession>
<organism evidence="3 4">
    <name type="scientific">Aphanomyces stellatus</name>
    <dbReference type="NCBI Taxonomy" id="120398"/>
    <lineage>
        <taxon>Eukaryota</taxon>
        <taxon>Sar</taxon>
        <taxon>Stramenopiles</taxon>
        <taxon>Oomycota</taxon>
        <taxon>Saprolegniomycetes</taxon>
        <taxon>Saprolegniales</taxon>
        <taxon>Verrucalvaceae</taxon>
        <taxon>Aphanomyces</taxon>
    </lineage>
</organism>
<dbReference type="OrthoDB" id="72397at2759"/>
<reference evidence="3 4" key="1">
    <citation type="submission" date="2019-03" db="EMBL/GenBank/DDBJ databases">
        <authorList>
            <person name="Gaulin E."/>
            <person name="Dumas B."/>
        </authorList>
    </citation>
    <scope>NUCLEOTIDE SEQUENCE [LARGE SCALE GENOMIC DNA]</scope>
    <source>
        <strain evidence="3">CBS 568.67</strain>
    </source>
</reference>
<sequence>MTQEGLRGRSSLDADRHSTLAALQFPYSSKRPLGPYMGNTPKPPTKGPTATAVPPPTAKQDLVPPDKKLLFIEDQVAAGAEWNTESLFVLAKRFCGGLKESETEERKQRQKINAFVPGIHNTYTFKVNQDSSAPSAESITAATTLKIFLRRHMYRMRWRDAVMALVKRLRDEQRHQREEMQMETMIARFREILLDGLTASKVSVQGNLKTVTLRLVVDPSFDACYMTWTPSKKRNPRVMMHEIDYVVPARQNMKHVPVHLLRKVSLRRTFVICMRASSAAFAARRMVLQVANSKERDFMVKGFQRYLENRTGAGYVDDAGVPRMDQRKAALAFFNPPPPPPQSPDDARDPSMSRLERLEYNESRRRRRPPAVTAVADDILSGDDDEDNESDDGHQHDQGDGVVVPARVHPVDENPQPLLSHFYSTRFDEMDMKEAEEMQARKSRPVLTAHQERMLDEEARLSIVFANALK</sequence>
<evidence type="ECO:0000313" key="2">
    <source>
        <dbReference type="EMBL" id="KAF0698853.1"/>
    </source>
</evidence>
<feature type="region of interest" description="Disordered" evidence="1">
    <location>
        <begin position="331"/>
        <end position="401"/>
    </location>
</feature>
<evidence type="ECO:0000313" key="4">
    <source>
        <dbReference type="Proteomes" id="UP000332933"/>
    </source>
</evidence>
<dbReference type="EMBL" id="VJMH01005215">
    <property type="protein sequence ID" value="KAF0698853.1"/>
    <property type="molecule type" value="Genomic_DNA"/>
</dbReference>
<feature type="compositionally biased region" description="Basic and acidic residues" evidence="1">
    <location>
        <begin position="345"/>
        <end position="363"/>
    </location>
</feature>
<reference evidence="2" key="2">
    <citation type="submission" date="2019-06" db="EMBL/GenBank/DDBJ databases">
        <title>Genomics analysis of Aphanomyces spp. identifies a new class of oomycete effector associated with host adaptation.</title>
        <authorList>
            <person name="Gaulin E."/>
        </authorList>
    </citation>
    <scope>NUCLEOTIDE SEQUENCE</scope>
    <source>
        <strain evidence="2">CBS 578.67</strain>
    </source>
</reference>
<name>A0A485KRW2_9STRA</name>
<proteinExistence type="predicted"/>
<protein>
    <submittedName>
        <fullName evidence="3">Aste57867_10530 protein</fullName>
    </submittedName>
</protein>
<gene>
    <name evidence="3" type="primary">Aste57867_10530</name>
    <name evidence="2" type="ORF">As57867_010490</name>
    <name evidence="3" type="ORF">ASTE57867_10530</name>
</gene>
<dbReference type="AlphaFoldDB" id="A0A485KRW2"/>
<keyword evidence="4" id="KW-1185">Reference proteome</keyword>
<dbReference type="EMBL" id="CAADRA010005236">
    <property type="protein sequence ID" value="VFT87403.1"/>
    <property type="molecule type" value="Genomic_DNA"/>
</dbReference>
<evidence type="ECO:0000256" key="1">
    <source>
        <dbReference type="SAM" id="MobiDB-lite"/>
    </source>
</evidence>